<evidence type="ECO:0008006" key="4">
    <source>
        <dbReference type="Google" id="ProtNLM"/>
    </source>
</evidence>
<dbReference type="PANTHER" id="PTHR33064:SF37">
    <property type="entry name" value="RIBONUCLEASE H"/>
    <property type="match status" value="1"/>
</dbReference>
<dbReference type="Proteomes" id="UP001289374">
    <property type="component" value="Unassembled WGS sequence"/>
</dbReference>
<reference evidence="2" key="2">
    <citation type="journal article" date="2024" name="Plant">
        <title>Genomic evolution and insights into agronomic trait innovations of Sesamum species.</title>
        <authorList>
            <person name="Miao H."/>
            <person name="Wang L."/>
            <person name="Qu L."/>
            <person name="Liu H."/>
            <person name="Sun Y."/>
            <person name="Le M."/>
            <person name="Wang Q."/>
            <person name="Wei S."/>
            <person name="Zheng Y."/>
            <person name="Lin W."/>
            <person name="Duan Y."/>
            <person name="Cao H."/>
            <person name="Xiong S."/>
            <person name="Wang X."/>
            <person name="Wei L."/>
            <person name="Li C."/>
            <person name="Ma Q."/>
            <person name="Ju M."/>
            <person name="Zhao R."/>
            <person name="Li G."/>
            <person name="Mu C."/>
            <person name="Tian Q."/>
            <person name="Mei H."/>
            <person name="Zhang T."/>
            <person name="Gao T."/>
            <person name="Zhang H."/>
        </authorList>
    </citation>
    <scope>NUCLEOTIDE SEQUENCE</scope>
    <source>
        <strain evidence="2">K16</strain>
    </source>
</reference>
<evidence type="ECO:0000256" key="1">
    <source>
        <dbReference type="SAM" id="Phobius"/>
    </source>
</evidence>
<dbReference type="EMBL" id="JACGWL010000021">
    <property type="protein sequence ID" value="KAK4384713.1"/>
    <property type="molecule type" value="Genomic_DNA"/>
</dbReference>
<sequence length="129" mass="14883">MPLELSNAPAPFQEVMNEIFRPLVRHFVLVFVDGILMYCADRNSYLTQFCVVLQVDSDHKFFVKLSKYSFDVPLVDYLGHVISSLGLTADPSKLQAMADWLTLCSLSTFPSFLVSWGYYRRYVRHYATI</sequence>
<dbReference type="InterPro" id="IPR043128">
    <property type="entry name" value="Rev_trsase/Diguanyl_cyclase"/>
</dbReference>
<dbReference type="InterPro" id="IPR043502">
    <property type="entry name" value="DNA/RNA_pol_sf"/>
</dbReference>
<gene>
    <name evidence="2" type="ORF">Sango_3033400</name>
</gene>
<feature type="transmembrane region" description="Helical" evidence="1">
    <location>
        <begin position="100"/>
        <end position="119"/>
    </location>
</feature>
<evidence type="ECO:0000313" key="2">
    <source>
        <dbReference type="EMBL" id="KAK4384713.1"/>
    </source>
</evidence>
<accession>A0AAE1VZA9</accession>
<organism evidence="2 3">
    <name type="scientific">Sesamum angolense</name>
    <dbReference type="NCBI Taxonomy" id="2727404"/>
    <lineage>
        <taxon>Eukaryota</taxon>
        <taxon>Viridiplantae</taxon>
        <taxon>Streptophyta</taxon>
        <taxon>Embryophyta</taxon>
        <taxon>Tracheophyta</taxon>
        <taxon>Spermatophyta</taxon>
        <taxon>Magnoliopsida</taxon>
        <taxon>eudicotyledons</taxon>
        <taxon>Gunneridae</taxon>
        <taxon>Pentapetalae</taxon>
        <taxon>asterids</taxon>
        <taxon>lamiids</taxon>
        <taxon>Lamiales</taxon>
        <taxon>Pedaliaceae</taxon>
        <taxon>Sesamum</taxon>
    </lineage>
</organism>
<name>A0AAE1VZA9_9LAMI</name>
<dbReference type="AlphaFoldDB" id="A0AAE1VZA9"/>
<keyword evidence="1" id="KW-0812">Transmembrane</keyword>
<dbReference type="InterPro" id="IPR051320">
    <property type="entry name" value="Viral_Replic_Matur_Polypro"/>
</dbReference>
<protein>
    <recommendedName>
        <fullName evidence="4">Reverse transcriptase</fullName>
    </recommendedName>
</protein>
<dbReference type="PANTHER" id="PTHR33064">
    <property type="entry name" value="POL PROTEIN"/>
    <property type="match status" value="1"/>
</dbReference>
<dbReference type="SUPFAM" id="SSF56672">
    <property type="entry name" value="DNA/RNA polymerases"/>
    <property type="match status" value="1"/>
</dbReference>
<comment type="caution">
    <text evidence="2">The sequence shown here is derived from an EMBL/GenBank/DDBJ whole genome shotgun (WGS) entry which is preliminary data.</text>
</comment>
<dbReference type="Gene3D" id="3.30.70.270">
    <property type="match status" value="1"/>
</dbReference>
<evidence type="ECO:0000313" key="3">
    <source>
        <dbReference type="Proteomes" id="UP001289374"/>
    </source>
</evidence>
<keyword evidence="1" id="KW-1133">Transmembrane helix</keyword>
<proteinExistence type="predicted"/>
<keyword evidence="1" id="KW-0472">Membrane</keyword>
<reference evidence="2" key="1">
    <citation type="submission" date="2020-06" db="EMBL/GenBank/DDBJ databases">
        <authorList>
            <person name="Li T."/>
            <person name="Hu X."/>
            <person name="Zhang T."/>
            <person name="Song X."/>
            <person name="Zhang H."/>
            <person name="Dai N."/>
            <person name="Sheng W."/>
            <person name="Hou X."/>
            <person name="Wei L."/>
        </authorList>
    </citation>
    <scope>NUCLEOTIDE SEQUENCE</scope>
    <source>
        <strain evidence="2">K16</strain>
        <tissue evidence="2">Leaf</tissue>
    </source>
</reference>
<keyword evidence="3" id="KW-1185">Reference proteome</keyword>